<evidence type="ECO:0000256" key="1">
    <source>
        <dbReference type="ARBA" id="ARBA00006803"/>
    </source>
</evidence>
<evidence type="ECO:0000313" key="3">
    <source>
        <dbReference type="Proteomes" id="UP000267096"/>
    </source>
</evidence>
<gene>
    <name evidence="2" type="ORF">ASIM_LOCUS5960</name>
</gene>
<comment type="similarity">
    <text evidence="1">Belongs to the nematode receptor-like protein sre family.</text>
</comment>
<keyword evidence="3" id="KW-1185">Reference proteome</keyword>
<accession>A0A3P6NSE2</accession>
<organism evidence="2 3">
    <name type="scientific">Anisakis simplex</name>
    <name type="common">Herring worm</name>
    <dbReference type="NCBI Taxonomy" id="6269"/>
    <lineage>
        <taxon>Eukaryota</taxon>
        <taxon>Metazoa</taxon>
        <taxon>Ecdysozoa</taxon>
        <taxon>Nematoda</taxon>
        <taxon>Chromadorea</taxon>
        <taxon>Rhabditida</taxon>
        <taxon>Spirurina</taxon>
        <taxon>Ascaridomorpha</taxon>
        <taxon>Ascaridoidea</taxon>
        <taxon>Anisakidae</taxon>
        <taxon>Anisakis</taxon>
        <taxon>Anisakis simplex complex</taxon>
    </lineage>
</organism>
<dbReference type="AlphaFoldDB" id="A0A3P6NSE2"/>
<dbReference type="EMBL" id="UYRR01012371">
    <property type="protein sequence ID" value="VDK26329.1"/>
    <property type="molecule type" value="Genomic_DNA"/>
</dbReference>
<reference evidence="2 3" key="1">
    <citation type="submission" date="2018-11" db="EMBL/GenBank/DDBJ databases">
        <authorList>
            <consortium name="Pathogen Informatics"/>
        </authorList>
    </citation>
    <scope>NUCLEOTIDE SEQUENCE [LARGE SCALE GENOMIC DNA]</scope>
</reference>
<name>A0A3P6NSE2_ANISI</name>
<dbReference type="Pfam" id="PF03125">
    <property type="entry name" value="Sre"/>
    <property type="match status" value="1"/>
</dbReference>
<dbReference type="InterPro" id="IPR004151">
    <property type="entry name" value="7TM_GPCR_serpentine_rcpt_Sre"/>
</dbReference>
<dbReference type="GO" id="GO:0007606">
    <property type="term" value="P:sensory perception of chemical stimulus"/>
    <property type="evidence" value="ECO:0007669"/>
    <property type="project" value="InterPro"/>
</dbReference>
<sequence>MLTVEDLISAALSFILMHNNQRIFKQALVGTNQHALSERYQIAENIKITRFSCFFHCK</sequence>
<dbReference type="Proteomes" id="UP000267096">
    <property type="component" value="Unassembled WGS sequence"/>
</dbReference>
<proteinExistence type="inferred from homology"/>
<dbReference type="GO" id="GO:0016020">
    <property type="term" value="C:membrane"/>
    <property type="evidence" value="ECO:0007669"/>
    <property type="project" value="InterPro"/>
</dbReference>
<protein>
    <submittedName>
        <fullName evidence="2">Uncharacterized protein</fullName>
    </submittedName>
</protein>
<evidence type="ECO:0000313" key="2">
    <source>
        <dbReference type="EMBL" id="VDK26329.1"/>
    </source>
</evidence>